<dbReference type="GO" id="GO:0005886">
    <property type="term" value="C:plasma membrane"/>
    <property type="evidence" value="ECO:0007669"/>
    <property type="project" value="UniProtKB-SubCell"/>
</dbReference>
<dbReference type="Pfam" id="PF00015">
    <property type="entry name" value="MCPsignal"/>
    <property type="match status" value="1"/>
</dbReference>
<dbReference type="Pfam" id="PF00672">
    <property type="entry name" value="HAMP"/>
    <property type="match status" value="1"/>
</dbReference>
<dbReference type="KEGG" id="salh:HMF8227_02287"/>
<evidence type="ECO:0000256" key="4">
    <source>
        <dbReference type="ARBA" id="ARBA00029447"/>
    </source>
</evidence>
<evidence type="ECO:0000256" key="2">
    <source>
        <dbReference type="ARBA" id="ARBA00022519"/>
    </source>
</evidence>
<feature type="domain" description="HAMP" evidence="9">
    <location>
        <begin position="213"/>
        <end position="265"/>
    </location>
</feature>
<evidence type="ECO:0000259" key="9">
    <source>
        <dbReference type="PROSITE" id="PS50885"/>
    </source>
</evidence>
<evidence type="ECO:0000313" key="10">
    <source>
        <dbReference type="EMBL" id="AWL12740.1"/>
    </source>
</evidence>
<dbReference type="PROSITE" id="PS50111">
    <property type="entry name" value="CHEMOTAXIS_TRANSDUC_2"/>
    <property type="match status" value="1"/>
</dbReference>
<dbReference type="CDD" id="cd06225">
    <property type="entry name" value="HAMP"/>
    <property type="match status" value="1"/>
</dbReference>
<dbReference type="Proteomes" id="UP000245728">
    <property type="component" value="Chromosome"/>
</dbReference>
<dbReference type="EMBL" id="CP029347">
    <property type="protein sequence ID" value="AWL12740.1"/>
    <property type="molecule type" value="Genomic_DNA"/>
</dbReference>
<feature type="transmembrane region" description="Helical" evidence="6">
    <location>
        <begin position="188"/>
        <end position="211"/>
    </location>
</feature>
<dbReference type="PANTHER" id="PTHR32089">
    <property type="entry name" value="METHYL-ACCEPTING CHEMOTAXIS PROTEIN MCPB"/>
    <property type="match status" value="1"/>
</dbReference>
<evidence type="ECO:0000256" key="1">
    <source>
        <dbReference type="ARBA" id="ARBA00004429"/>
    </source>
</evidence>
<dbReference type="SMART" id="SM00283">
    <property type="entry name" value="MA"/>
    <property type="match status" value="1"/>
</dbReference>
<evidence type="ECO:0000259" key="7">
    <source>
        <dbReference type="PROSITE" id="PS50111"/>
    </source>
</evidence>
<comment type="subcellular location">
    <subcellularLocation>
        <location evidence="1">Cell inner membrane</location>
        <topology evidence="1">Multi-pass membrane protein</topology>
    </subcellularLocation>
</comment>
<evidence type="ECO:0000313" key="11">
    <source>
        <dbReference type="Proteomes" id="UP000245728"/>
    </source>
</evidence>
<keyword evidence="11" id="KW-1185">Reference proteome</keyword>
<proteinExistence type="inferred from homology"/>
<dbReference type="PROSITE" id="PS50192">
    <property type="entry name" value="T_SNARE"/>
    <property type="match status" value="1"/>
</dbReference>
<dbReference type="CDD" id="cd11386">
    <property type="entry name" value="MCP_signal"/>
    <property type="match status" value="1"/>
</dbReference>
<keyword evidence="2" id="KW-1003">Cell membrane</keyword>
<dbReference type="GO" id="GO:0006935">
    <property type="term" value="P:chemotaxis"/>
    <property type="evidence" value="ECO:0007669"/>
    <property type="project" value="UniProtKB-ARBA"/>
</dbReference>
<reference evidence="10 11" key="1">
    <citation type="submission" date="2018-05" db="EMBL/GenBank/DDBJ databases">
        <title>Salinimonas sp. HMF8227 Genome sequencing and assembly.</title>
        <authorList>
            <person name="Kang H."/>
            <person name="Kang J."/>
            <person name="Cha I."/>
            <person name="Kim H."/>
            <person name="Joh K."/>
        </authorList>
    </citation>
    <scope>NUCLEOTIDE SEQUENCE [LARGE SCALE GENOMIC DNA]</scope>
    <source>
        <strain evidence="10 11">HMF8227</strain>
    </source>
</reference>
<evidence type="ECO:0000256" key="6">
    <source>
        <dbReference type="SAM" id="Phobius"/>
    </source>
</evidence>
<dbReference type="OrthoDB" id="1884279at2"/>
<keyword evidence="6" id="KW-0472">Membrane</keyword>
<dbReference type="InterPro" id="IPR003660">
    <property type="entry name" value="HAMP_dom"/>
</dbReference>
<dbReference type="InterPro" id="IPR000727">
    <property type="entry name" value="T_SNARE_dom"/>
</dbReference>
<organism evidence="10 11">
    <name type="scientific">Saliniradius amylolyticus</name>
    <dbReference type="NCBI Taxonomy" id="2183582"/>
    <lineage>
        <taxon>Bacteria</taxon>
        <taxon>Pseudomonadati</taxon>
        <taxon>Pseudomonadota</taxon>
        <taxon>Gammaproteobacteria</taxon>
        <taxon>Alteromonadales</taxon>
        <taxon>Alteromonadaceae</taxon>
        <taxon>Saliniradius</taxon>
    </lineage>
</organism>
<name>A0A2S2E674_9ALTE</name>
<dbReference type="RefSeq" id="WP_109340288.1">
    <property type="nucleotide sequence ID" value="NZ_CP029347.1"/>
</dbReference>
<dbReference type="InterPro" id="IPR004089">
    <property type="entry name" value="MCPsignal_dom"/>
</dbReference>
<keyword evidence="6" id="KW-1133">Transmembrane helix</keyword>
<feature type="domain" description="Methyl-accepting transducer" evidence="7">
    <location>
        <begin position="270"/>
        <end position="506"/>
    </location>
</feature>
<protein>
    <submittedName>
        <fullName evidence="10">Methyl-accepting chemotaxis protein CtpH</fullName>
    </submittedName>
</protein>
<dbReference type="AlphaFoldDB" id="A0A2S2E674"/>
<keyword evidence="6" id="KW-0812">Transmembrane</keyword>
<dbReference type="GO" id="GO:0007165">
    <property type="term" value="P:signal transduction"/>
    <property type="evidence" value="ECO:0007669"/>
    <property type="project" value="UniProtKB-KW"/>
</dbReference>
<gene>
    <name evidence="10" type="ORF">HMF8227_02287</name>
</gene>
<dbReference type="FunFam" id="1.10.287.950:FF:000001">
    <property type="entry name" value="Methyl-accepting chemotaxis sensory transducer"/>
    <property type="match status" value="1"/>
</dbReference>
<accession>A0A2S2E674</accession>
<evidence type="ECO:0000256" key="5">
    <source>
        <dbReference type="PROSITE-ProRule" id="PRU00284"/>
    </source>
</evidence>
<keyword evidence="2" id="KW-0997">Cell inner membrane</keyword>
<dbReference type="PANTHER" id="PTHR32089:SF112">
    <property type="entry name" value="LYSOZYME-LIKE PROTEIN-RELATED"/>
    <property type="match status" value="1"/>
</dbReference>
<evidence type="ECO:0000256" key="3">
    <source>
        <dbReference type="ARBA" id="ARBA00023224"/>
    </source>
</evidence>
<comment type="similarity">
    <text evidence="4">Belongs to the methyl-accepting chemotaxis (MCP) protein family.</text>
</comment>
<dbReference type="SMART" id="SM00304">
    <property type="entry name" value="HAMP"/>
    <property type="match status" value="1"/>
</dbReference>
<dbReference type="Gene3D" id="1.10.287.950">
    <property type="entry name" value="Methyl-accepting chemotaxis protein"/>
    <property type="match status" value="1"/>
</dbReference>
<feature type="domain" description="T-SNARE coiled-coil homology" evidence="8">
    <location>
        <begin position="457"/>
        <end position="503"/>
    </location>
</feature>
<keyword evidence="3 5" id="KW-0807">Transducer</keyword>
<sequence length="545" mass="59727">MLSPSMRKLRPKIMALMGASIVLVGLVAIYCISLLSQQVSEYEMLVEQEVRAATLADKMNLNFKRQVQEWKNVLLRGHDRDQLDKYWGRFNERQEQIQKMANEFLGLPVDNRFKSQMREFQNTHEGLKRKYQKGYDAFLATNFDHKAGDNAVSGIDRAPTKQLEELGEALASAATTHSQQLQSDANTAITITIVIMLLAIVGCLVISSFIMNRMVVHPLVSLITHLRNVSKGQFDKQLLIDNEDEIGRMSRGVETLRIKLLNVCQQMDNTQSQLDEVCLSLSDSANAITRGVSSTNDGTDHALNSMEQLGQMGDDIARNAQEADSAASSANTAADTSIQVMKATIDAITHSSNQIENTSKVIASLDEDANKIGSVLDVIKGIAEQTNLLALNAAIEAARAGEQGRGFAVVADEVRTLAARTQQSTEEIQQMISNVQNGAKSAVEAIEQGQSQTAASVEKVHEADSHLKEVTEAINTIASMNAQIATAIEEQSSITQDIRQNMSELAKVAAENDKHANSCQQDNETLSAVKDRMASAIRQLRSDQV</sequence>
<dbReference type="PROSITE" id="PS50885">
    <property type="entry name" value="HAMP"/>
    <property type="match status" value="1"/>
</dbReference>
<evidence type="ECO:0000259" key="8">
    <source>
        <dbReference type="PROSITE" id="PS50192"/>
    </source>
</evidence>
<dbReference type="SUPFAM" id="SSF58104">
    <property type="entry name" value="Methyl-accepting chemotaxis protein (MCP) signaling domain"/>
    <property type="match status" value="1"/>
</dbReference>